<keyword evidence="4" id="KW-1185">Reference proteome</keyword>
<dbReference type="Gene3D" id="1.25.40.10">
    <property type="entry name" value="Tetratricopeptide repeat domain"/>
    <property type="match status" value="1"/>
</dbReference>
<gene>
    <name evidence="3" type="ORF">EDC63_11524</name>
</gene>
<dbReference type="Pfam" id="PF03692">
    <property type="entry name" value="CxxCxxCC"/>
    <property type="match status" value="1"/>
</dbReference>
<dbReference type="Pfam" id="PF13432">
    <property type="entry name" value="TPR_16"/>
    <property type="match status" value="2"/>
</dbReference>
<organism evidence="3 4">
    <name type="scientific">Sulfurirhabdus autotrophica</name>
    <dbReference type="NCBI Taxonomy" id="1706046"/>
    <lineage>
        <taxon>Bacteria</taxon>
        <taxon>Pseudomonadati</taxon>
        <taxon>Pseudomonadota</taxon>
        <taxon>Betaproteobacteria</taxon>
        <taxon>Nitrosomonadales</taxon>
        <taxon>Sulfuricellaceae</taxon>
        <taxon>Sulfurirhabdus</taxon>
    </lineage>
</organism>
<dbReference type="InterPro" id="IPR013216">
    <property type="entry name" value="Methyltransf_11"/>
</dbReference>
<dbReference type="PROSITE" id="PS50005">
    <property type="entry name" value="TPR"/>
    <property type="match status" value="5"/>
</dbReference>
<dbReference type="InterPro" id="IPR019734">
    <property type="entry name" value="TPR_rpt"/>
</dbReference>
<dbReference type="InterPro" id="IPR011990">
    <property type="entry name" value="TPR-like_helical_dom_sf"/>
</dbReference>
<feature type="repeat" description="TPR" evidence="1">
    <location>
        <begin position="174"/>
        <end position="207"/>
    </location>
</feature>
<dbReference type="RefSeq" id="WP_124947191.1">
    <property type="nucleotide sequence ID" value="NZ_BHVT01000069.1"/>
</dbReference>
<dbReference type="GO" id="GO:0032259">
    <property type="term" value="P:methylation"/>
    <property type="evidence" value="ECO:0007669"/>
    <property type="project" value="UniProtKB-KW"/>
</dbReference>
<dbReference type="Proteomes" id="UP000295367">
    <property type="component" value="Unassembled WGS sequence"/>
</dbReference>
<dbReference type="InterPro" id="IPR005358">
    <property type="entry name" value="Puta_zinc/iron-chelating_dom"/>
</dbReference>
<sequence>MSNQQGHLPEVKELLKIGRYDDAERLLRDICVDSNVNAESWFLLGALSGMRSDAIGAECNFRKALSLDASLLQAKFNLGIALRDQGRFDEACLEFQELVTKQPQHADAFNALGYVYMRIENLDEAERCFRSALAVNNMFPDALTNLGNVLASRQRIEEAIEYHRRALIVAPTHEGAAINLGGALLILGRFEEAIVAFKQAIATNPENVDAYVQLGSTLNHMGNRKGAEQAFRQALQCSPEHDEARYFLAALGNGDRPQTAPSQYVSKLFDGYAETFDAELVGKLQYRIPEMLFGAVSAEIAERRDLDVLDLGCGTGLCGLLFKHFSRTLAGVDLSSKMLAKANSRAVYDELEAGELTAALHRRVGVLDVVLAADVFIYVGDLSSVFEAVAKALRIKGVFAFSVESARTEEDEGYVLRSTGRYAHAQSYIIQLAHRFKFDIASVEDLCIRMDDDQPVNGSIYVLRQSASSQMLVEDYSEHLIAVKDVVSRTPEATQVTAKRNYESFLAAIPLEVHRREEKLPAELKKMNAKPMVKLATIRKSVETLFSYAESYVACRKGCAFCCHQAVDISRLEAEYIQEKTGVKYTQVTKPSRRDPLGFSEKTPCPFLKHGSCSIYEHRPLICRIAVNLDSDPYWCEFENWHKPGGAVPKPSFRSIHTAYTDLNEKVGSIKADIRDFFPIVPD</sequence>
<feature type="repeat" description="TPR" evidence="1">
    <location>
        <begin position="208"/>
        <end position="241"/>
    </location>
</feature>
<feature type="repeat" description="TPR" evidence="1">
    <location>
        <begin position="106"/>
        <end position="139"/>
    </location>
</feature>
<dbReference type="OrthoDB" id="549777at2"/>
<dbReference type="AlphaFoldDB" id="A0A4V2W1A6"/>
<dbReference type="PANTHER" id="PTHR44809:SF1">
    <property type="entry name" value="PROTEIN O-MANNOSYL-TRANSFERASE TMTC1"/>
    <property type="match status" value="1"/>
</dbReference>
<feature type="domain" description="Methyltransferase type 11" evidence="2">
    <location>
        <begin position="309"/>
        <end position="401"/>
    </location>
</feature>
<evidence type="ECO:0000256" key="1">
    <source>
        <dbReference type="PROSITE-ProRule" id="PRU00339"/>
    </source>
</evidence>
<name>A0A4V2W1A6_9PROT</name>
<dbReference type="Gene3D" id="3.40.50.150">
    <property type="entry name" value="Vaccinia Virus protein VP39"/>
    <property type="match status" value="1"/>
</dbReference>
<dbReference type="SMART" id="SM00028">
    <property type="entry name" value="TPR"/>
    <property type="match status" value="6"/>
</dbReference>
<reference evidence="3 4" key="1">
    <citation type="submission" date="2019-03" db="EMBL/GenBank/DDBJ databases">
        <title>Genomic Encyclopedia of Type Strains, Phase IV (KMG-IV): sequencing the most valuable type-strain genomes for metagenomic binning, comparative biology and taxonomic classification.</title>
        <authorList>
            <person name="Goeker M."/>
        </authorList>
    </citation>
    <scope>NUCLEOTIDE SEQUENCE [LARGE SCALE GENOMIC DNA]</scope>
    <source>
        <strain evidence="3 4">DSM 100309</strain>
    </source>
</reference>
<feature type="repeat" description="TPR" evidence="1">
    <location>
        <begin position="140"/>
        <end position="173"/>
    </location>
</feature>
<dbReference type="InterPro" id="IPR029063">
    <property type="entry name" value="SAM-dependent_MTases_sf"/>
</dbReference>
<dbReference type="InterPro" id="IPR052943">
    <property type="entry name" value="TMTC_O-mannosyl-trnsfr"/>
</dbReference>
<proteinExistence type="predicted"/>
<evidence type="ECO:0000259" key="2">
    <source>
        <dbReference type="Pfam" id="PF08241"/>
    </source>
</evidence>
<dbReference type="Pfam" id="PF08241">
    <property type="entry name" value="Methyltransf_11"/>
    <property type="match status" value="1"/>
</dbReference>
<dbReference type="GO" id="GO:0008757">
    <property type="term" value="F:S-adenosylmethionine-dependent methyltransferase activity"/>
    <property type="evidence" value="ECO:0007669"/>
    <property type="project" value="InterPro"/>
</dbReference>
<feature type="repeat" description="TPR" evidence="1">
    <location>
        <begin position="72"/>
        <end position="105"/>
    </location>
</feature>
<dbReference type="Pfam" id="PF14559">
    <property type="entry name" value="TPR_19"/>
    <property type="match status" value="1"/>
</dbReference>
<keyword evidence="3" id="KW-0489">Methyltransferase</keyword>
<keyword evidence="3" id="KW-0808">Transferase</keyword>
<evidence type="ECO:0000313" key="4">
    <source>
        <dbReference type="Proteomes" id="UP000295367"/>
    </source>
</evidence>
<dbReference type="SUPFAM" id="SSF48452">
    <property type="entry name" value="TPR-like"/>
    <property type="match status" value="1"/>
</dbReference>
<protein>
    <submittedName>
        <fullName evidence="3">Putative TPR repeat methyltransferase</fullName>
    </submittedName>
</protein>
<dbReference type="CDD" id="cd02440">
    <property type="entry name" value="AdoMet_MTases"/>
    <property type="match status" value="1"/>
</dbReference>
<dbReference type="SUPFAM" id="SSF53335">
    <property type="entry name" value="S-adenosyl-L-methionine-dependent methyltransferases"/>
    <property type="match status" value="1"/>
</dbReference>
<dbReference type="PANTHER" id="PTHR44809">
    <property type="match status" value="1"/>
</dbReference>
<evidence type="ECO:0000313" key="3">
    <source>
        <dbReference type="EMBL" id="TCV83399.1"/>
    </source>
</evidence>
<accession>A0A4V2W1A6</accession>
<keyword evidence="1" id="KW-0802">TPR repeat</keyword>
<dbReference type="EMBL" id="SMCO01000015">
    <property type="protein sequence ID" value="TCV83399.1"/>
    <property type="molecule type" value="Genomic_DNA"/>
</dbReference>
<comment type="caution">
    <text evidence="3">The sequence shown here is derived from an EMBL/GenBank/DDBJ whole genome shotgun (WGS) entry which is preliminary data.</text>
</comment>